<dbReference type="EMBL" id="MVJN01000007">
    <property type="protein sequence ID" value="RAP35883.1"/>
    <property type="molecule type" value="Genomic_DNA"/>
</dbReference>
<feature type="compositionally biased region" description="Basic and acidic residues" evidence="1">
    <location>
        <begin position="24"/>
        <end position="38"/>
    </location>
</feature>
<dbReference type="AlphaFoldDB" id="A0A364LHU3"/>
<accession>A0A364LHU3</accession>
<feature type="region of interest" description="Disordered" evidence="1">
    <location>
        <begin position="1"/>
        <end position="61"/>
    </location>
</feature>
<sequence>MDRNIPNQGQNQNSGKQNMPQNQKQEKQNFDPLKEKKGMRNMSEQDEGLDMDNKENPHQSL</sequence>
<proteinExistence type="predicted"/>
<protein>
    <submittedName>
        <fullName evidence="2">Uncharacterized protein</fullName>
    </submittedName>
</protein>
<dbReference type="RefSeq" id="WP_112219818.1">
    <property type="nucleotide sequence ID" value="NZ_MVJN01000007.1"/>
</dbReference>
<feature type="compositionally biased region" description="Basic and acidic residues" evidence="1">
    <location>
        <begin position="51"/>
        <end position="61"/>
    </location>
</feature>
<comment type="caution">
    <text evidence="2">The sequence shown here is derived from an EMBL/GenBank/DDBJ whole genome shotgun (WGS) entry which is preliminary data.</text>
</comment>
<evidence type="ECO:0000313" key="2">
    <source>
        <dbReference type="EMBL" id="RAP35883.1"/>
    </source>
</evidence>
<dbReference type="Proteomes" id="UP000249458">
    <property type="component" value="Unassembled WGS sequence"/>
</dbReference>
<organism evidence="2 3">
    <name type="scientific">Legionella quinlivanii</name>
    <dbReference type="NCBI Taxonomy" id="45073"/>
    <lineage>
        <taxon>Bacteria</taxon>
        <taxon>Pseudomonadati</taxon>
        <taxon>Pseudomonadota</taxon>
        <taxon>Gammaproteobacteria</taxon>
        <taxon>Legionellales</taxon>
        <taxon>Legionellaceae</taxon>
        <taxon>Legionella</taxon>
    </lineage>
</organism>
<name>A0A364LHU3_9GAMM</name>
<reference evidence="2 3" key="1">
    <citation type="submission" date="2017-02" db="EMBL/GenBank/DDBJ databases">
        <title>Legionella quilivanii strain from human: case report and whole genome sequencing analysis.</title>
        <authorList>
            <person name="Lalancette C."/>
            <person name="Leduc J.-M."/>
            <person name="Levesque S."/>
            <person name="Fournier E."/>
            <person name="Saoud J."/>
            <person name="Faucher S.P."/>
            <person name="Bernard K."/>
            <person name="Martineau C."/>
            <person name="Longtin J."/>
        </authorList>
    </citation>
    <scope>NUCLEOTIDE SEQUENCE [LARGE SCALE GENOMIC DNA]</scope>
    <source>
        <strain evidence="2 3">ID143958</strain>
    </source>
</reference>
<feature type="compositionally biased region" description="Low complexity" evidence="1">
    <location>
        <begin position="7"/>
        <end position="18"/>
    </location>
</feature>
<gene>
    <name evidence="2" type="ORF">B1207_09875</name>
</gene>
<evidence type="ECO:0000313" key="3">
    <source>
        <dbReference type="Proteomes" id="UP000249458"/>
    </source>
</evidence>
<evidence type="ECO:0000256" key="1">
    <source>
        <dbReference type="SAM" id="MobiDB-lite"/>
    </source>
</evidence>